<keyword evidence="2" id="KW-0472">Membrane</keyword>
<feature type="domain" description="FAD dependent oxidoreductase" evidence="3">
    <location>
        <begin position="13"/>
        <end position="356"/>
    </location>
</feature>
<dbReference type="InterPro" id="IPR036188">
    <property type="entry name" value="FAD/NAD-bd_sf"/>
</dbReference>
<dbReference type="InterPro" id="IPR006076">
    <property type="entry name" value="FAD-dep_OxRdtase"/>
</dbReference>
<dbReference type="OrthoDB" id="4775411at2"/>
<dbReference type="STRING" id="630515.SAMN04489812_5687"/>
<proteinExistence type="predicted"/>
<gene>
    <name evidence="4" type="ORF">SAMN04489812_5687</name>
</gene>
<dbReference type="PANTHER" id="PTHR13847">
    <property type="entry name" value="SARCOSINE DEHYDROGENASE-RELATED"/>
    <property type="match status" value="1"/>
</dbReference>
<dbReference type="AlphaFoldDB" id="A0A1H2A5T0"/>
<keyword evidence="2" id="KW-0812">Transmembrane</keyword>
<evidence type="ECO:0000256" key="2">
    <source>
        <dbReference type="SAM" id="Phobius"/>
    </source>
</evidence>
<dbReference type="PANTHER" id="PTHR13847:SF289">
    <property type="entry name" value="GLYCINE OXIDASE"/>
    <property type="match status" value="1"/>
</dbReference>
<evidence type="ECO:0000259" key="3">
    <source>
        <dbReference type="Pfam" id="PF01266"/>
    </source>
</evidence>
<dbReference type="SUPFAM" id="SSF51905">
    <property type="entry name" value="FAD/NAD(P)-binding domain"/>
    <property type="match status" value="1"/>
</dbReference>
<feature type="transmembrane region" description="Helical" evidence="2">
    <location>
        <begin position="12"/>
        <end position="30"/>
    </location>
</feature>
<dbReference type="GO" id="GO:0005737">
    <property type="term" value="C:cytoplasm"/>
    <property type="evidence" value="ECO:0007669"/>
    <property type="project" value="TreeGrafter"/>
</dbReference>
<keyword evidence="1" id="KW-0560">Oxidoreductase</keyword>
<dbReference type="Pfam" id="PF01266">
    <property type="entry name" value="DAO"/>
    <property type="match status" value="1"/>
</dbReference>
<dbReference type="EMBL" id="LT629772">
    <property type="protein sequence ID" value="SDT41310.1"/>
    <property type="molecule type" value="Genomic_DNA"/>
</dbReference>
<keyword evidence="2" id="KW-1133">Transmembrane helix</keyword>
<name>A0A1H2A5T0_9ACTN</name>
<evidence type="ECO:0000313" key="5">
    <source>
        <dbReference type="Proteomes" id="UP000199103"/>
    </source>
</evidence>
<dbReference type="Proteomes" id="UP000199103">
    <property type="component" value="Chromosome I"/>
</dbReference>
<dbReference type="Gene3D" id="3.30.9.10">
    <property type="entry name" value="D-Amino Acid Oxidase, subunit A, domain 2"/>
    <property type="match status" value="1"/>
</dbReference>
<keyword evidence="5" id="KW-1185">Reference proteome</keyword>
<evidence type="ECO:0000256" key="1">
    <source>
        <dbReference type="ARBA" id="ARBA00023002"/>
    </source>
</evidence>
<dbReference type="Gene3D" id="3.50.50.60">
    <property type="entry name" value="FAD/NAD(P)-binding domain"/>
    <property type="match status" value="1"/>
</dbReference>
<dbReference type="GO" id="GO:0016491">
    <property type="term" value="F:oxidoreductase activity"/>
    <property type="evidence" value="ECO:0007669"/>
    <property type="project" value="UniProtKB-KW"/>
</dbReference>
<organism evidence="4 5">
    <name type="scientific">Microlunatus soli</name>
    <dbReference type="NCBI Taxonomy" id="630515"/>
    <lineage>
        <taxon>Bacteria</taxon>
        <taxon>Bacillati</taxon>
        <taxon>Actinomycetota</taxon>
        <taxon>Actinomycetes</taxon>
        <taxon>Propionibacteriales</taxon>
        <taxon>Propionibacteriaceae</taxon>
        <taxon>Microlunatus</taxon>
    </lineage>
</organism>
<accession>A0A1H2A5T0</accession>
<sequence length="377" mass="38914">MGAVNAAVEERSVVVVGAGVLGVASALALARRGVGVRLLTAGQPADGASGRSLAWLNSAAERSAAYHALRMAGLQRYRRLAADCGGSAVHLDGALNWAAPGESYRARHDHEQRIGYPSRWVDARFVADRVPGVDPAMLPAEGAILNPSDGWVDLPMLITTLLARFADLGGEVITEAGECRVELSGGRTVGVITGTGRRIGADAVLLAAGAATPGMAADLGFALPDQTSIAALARVRPVDGPTDLQVVLNTPAVSVRPTVDGGLVMDSGWSEREVVRLADGSHRVERSTLDRLLDEARAVLAGHPRLQLLGVGHGPKPIPGDGEPVLGPLPGVDGCWVAFSHSGATLGLIVGELLAAEIAGADPDPLLADFRPSRFEA</sequence>
<reference evidence="4 5" key="1">
    <citation type="submission" date="2016-10" db="EMBL/GenBank/DDBJ databases">
        <authorList>
            <person name="de Groot N.N."/>
        </authorList>
    </citation>
    <scope>NUCLEOTIDE SEQUENCE [LARGE SCALE GENOMIC DNA]</scope>
    <source>
        <strain evidence="4 5">DSM 21800</strain>
    </source>
</reference>
<evidence type="ECO:0000313" key="4">
    <source>
        <dbReference type="EMBL" id="SDT41310.1"/>
    </source>
</evidence>
<protein>
    <submittedName>
        <fullName evidence="4">Glycine/D-amino acid oxidase</fullName>
    </submittedName>
</protein>